<reference evidence="1" key="1">
    <citation type="submission" date="2018-05" db="EMBL/GenBank/DDBJ databases">
        <authorList>
            <person name="Lanie J.A."/>
            <person name="Ng W.-L."/>
            <person name="Kazmierczak K.M."/>
            <person name="Andrzejewski T.M."/>
            <person name="Davidsen T.M."/>
            <person name="Wayne K.J."/>
            <person name="Tettelin H."/>
            <person name="Glass J.I."/>
            <person name="Rusch D."/>
            <person name="Podicherti R."/>
            <person name="Tsui H.-C.T."/>
            <person name="Winkler M.E."/>
        </authorList>
    </citation>
    <scope>NUCLEOTIDE SEQUENCE</scope>
</reference>
<feature type="non-terminal residue" evidence="1">
    <location>
        <position position="50"/>
    </location>
</feature>
<gene>
    <name evidence="1" type="ORF">METZ01_LOCUS424519</name>
</gene>
<proteinExistence type="predicted"/>
<dbReference type="EMBL" id="UINC01168571">
    <property type="protein sequence ID" value="SVD71665.1"/>
    <property type="molecule type" value="Genomic_DNA"/>
</dbReference>
<name>A0A382XM34_9ZZZZ</name>
<evidence type="ECO:0000313" key="1">
    <source>
        <dbReference type="EMBL" id="SVD71665.1"/>
    </source>
</evidence>
<dbReference type="AlphaFoldDB" id="A0A382XM34"/>
<feature type="non-terminal residue" evidence="1">
    <location>
        <position position="1"/>
    </location>
</feature>
<organism evidence="1">
    <name type="scientific">marine metagenome</name>
    <dbReference type="NCBI Taxonomy" id="408172"/>
    <lineage>
        <taxon>unclassified sequences</taxon>
        <taxon>metagenomes</taxon>
        <taxon>ecological metagenomes</taxon>
    </lineage>
</organism>
<accession>A0A382XM34</accession>
<sequence>VPVPFKLSFGTVKKETASRGQKMPDAVRLYEVRTDAPHASNCCVVEAKEY</sequence>
<protein>
    <submittedName>
        <fullName evidence="1">Uncharacterized protein</fullName>
    </submittedName>
</protein>